<dbReference type="EMBL" id="NQVE01000217">
    <property type="protein sequence ID" value="RAL36919.1"/>
    <property type="molecule type" value="Genomic_DNA"/>
</dbReference>
<evidence type="ECO:0000313" key="2">
    <source>
        <dbReference type="Proteomes" id="UP000249390"/>
    </source>
</evidence>
<reference evidence="1 2" key="1">
    <citation type="submission" date="2018-06" db="EMBL/GenBank/DDBJ databases">
        <title>The Genome of Cuscuta australis (Dodder) Provides Insight into the Evolution of Plant Parasitism.</title>
        <authorList>
            <person name="Liu H."/>
        </authorList>
    </citation>
    <scope>NUCLEOTIDE SEQUENCE [LARGE SCALE GENOMIC DNA]</scope>
    <source>
        <strain evidence="2">cv. Yunnan</strain>
        <tissue evidence="1">Vines</tissue>
    </source>
</reference>
<organism evidence="1 2">
    <name type="scientific">Cuscuta australis</name>
    <dbReference type="NCBI Taxonomy" id="267555"/>
    <lineage>
        <taxon>Eukaryota</taxon>
        <taxon>Viridiplantae</taxon>
        <taxon>Streptophyta</taxon>
        <taxon>Embryophyta</taxon>
        <taxon>Tracheophyta</taxon>
        <taxon>Spermatophyta</taxon>
        <taxon>Magnoliopsida</taxon>
        <taxon>eudicotyledons</taxon>
        <taxon>Gunneridae</taxon>
        <taxon>Pentapetalae</taxon>
        <taxon>asterids</taxon>
        <taxon>lamiids</taxon>
        <taxon>Solanales</taxon>
        <taxon>Convolvulaceae</taxon>
        <taxon>Cuscuteae</taxon>
        <taxon>Cuscuta</taxon>
        <taxon>Cuscuta subgen. Grammica</taxon>
        <taxon>Cuscuta sect. Cleistogrammica</taxon>
    </lineage>
</organism>
<evidence type="ECO:0000313" key="1">
    <source>
        <dbReference type="EMBL" id="RAL36919.1"/>
    </source>
</evidence>
<gene>
    <name evidence="1" type="ORF">DM860_003841</name>
</gene>
<protein>
    <submittedName>
        <fullName evidence="1">Uncharacterized protein</fullName>
    </submittedName>
</protein>
<dbReference type="Proteomes" id="UP000249390">
    <property type="component" value="Unassembled WGS sequence"/>
</dbReference>
<keyword evidence="2" id="KW-1185">Reference proteome</keyword>
<accession>A0A328CY17</accession>
<name>A0A328CY17_9ASTE</name>
<comment type="caution">
    <text evidence="1">The sequence shown here is derived from an EMBL/GenBank/DDBJ whole genome shotgun (WGS) entry which is preliminary data.</text>
</comment>
<dbReference type="AlphaFoldDB" id="A0A328CY17"/>
<proteinExistence type="predicted"/>
<sequence>MTLEDAKPGDFDWETEELPDTSRTIHVAARCEVKCLGYSRAATEKIAGVGVSERYGEANPVTMGWSVSVICGVITTMGRKNAFWP</sequence>